<dbReference type="RefSeq" id="WP_119086953.1">
    <property type="nucleotide sequence ID" value="NZ_QXIU01000221.1"/>
</dbReference>
<sequence length="85" mass="9658">MIWWPILLIAAVIIIAVLLTLIAKRDRAGRTDDPENEYLSIDDKEDVIRKNSVFSASKDTYLNHEPYGGMVPRDIGDEKSDAERL</sequence>
<dbReference type="EMBL" id="QXIU01000221">
    <property type="protein sequence ID" value="RIE07678.1"/>
    <property type="molecule type" value="Genomic_DNA"/>
</dbReference>
<dbReference type="Proteomes" id="UP000266489">
    <property type="component" value="Unassembled WGS sequence"/>
</dbReference>
<keyword evidence="1" id="KW-0472">Membrane</keyword>
<keyword evidence="1" id="KW-0812">Transmembrane</keyword>
<gene>
    <name evidence="2" type="ORF">SMC5_09055</name>
</gene>
<name>A0A398D5G9_9BACT</name>
<evidence type="ECO:0000256" key="1">
    <source>
        <dbReference type="SAM" id="Phobius"/>
    </source>
</evidence>
<organism evidence="2 3">
    <name type="scientific">Candidatus Cryosericum odellii</name>
    <dbReference type="NCBI Taxonomy" id="2290917"/>
    <lineage>
        <taxon>Bacteria</taxon>
        <taxon>Pseudomonadati</taxon>
        <taxon>Caldisericota/Cryosericota group</taxon>
        <taxon>Candidatus Cryosericota</taxon>
        <taxon>Candidatus Cryosericia</taxon>
        <taxon>Candidatus Cryosericales</taxon>
        <taxon>Candidatus Cryosericaceae</taxon>
        <taxon>Candidatus Cryosericum</taxon>
    </lineage>
</organism>
<feature type="transmembrane region" description="Helical" evidence="1">
    <location>
        <begin position="6"/>
        <end position="23"/>
    </location>
</feature>
<keyword evidence="1" id="KW-1133">Transmembrane helix</keyword>
<protein>
    <submittedName>
        <fullName evidence="2">Uncharacterized protein</fullName>
    </submittedName>
</protein>
<accession>A0A398D5G9</accession>
<comment type="caution">
    <text evidence="2">The sequence shown here is derived from an EMBL/GenBank/DDBJ whole genome shotgun (WGS) entry which is preliminary data.</text>
</comment>
<evidence type="ECO:0000313" key="2">
    <source>
        <dbReference type="EMBL" id="RIE07678.1"/>
    </source>
</evidence>
<reference evidence="2 3" key="1">
    <citation type="submission" date="2018-09" db="EMBL/GenBank/DDBJ databases">
        <title>Discovery and Ecogenomic Context for Candidatus Cryosericales, a Global Caldiserica Order Active in Thawing Permafrost.</title>
        <authorList>
            <person name="Martinez M.A."/>
            <person name="Woodcroft B.J."/>
            <person name="Ignacio Espinoza J.C."/>
            <person name="Zayed A."/>
            <person name="Singleton C.M."/>
            <person name="Boyd J."/>
            <person name="Li Y.-F."/>
            <person name="Purvine S."/>
            <person name="Maughan H."/>
            <person name="Hodgkins S.B."/>
            <person name="Anderson D."/>
            <person name="Sederholm M."/>
            <person name="Temperton B."/>
            <person name="Saleska S.R."/>
            <person name="Tyson G.W."/>
            <person name="Rich V.I."/>
        </authorList>
    </citation>
    <scope>NUCLEOTIDE SEQUENCE [LARGE SCALE GENOMIC DNA]</scope>
    <source>
        <strain evidence="2 3">SMC5</strain>
    </source>
</reference>
<proteinExistence type="predicted"/>
<evidence type="ECO:0000313" key="3">
    <source>
        <dbReference type="Proteomes" id="UP000266489"/>
    </source>
</evidence>
<dbReference type="AlphaFoldDB" id="A0A398D5G9"/>